<sequence>ACSGRRRGGAAADAGARVTSLPARRGSRLAGAAPRPAGILLGDVSGVERAGGVQDRAQRCAALRGCPSAVRRDGGVVQAASPRGRQRSARGARRAAGGGGGHVQ</sequence>
<feature type="region of interest" description="Disordered" evidence="1">
    <location>
        <begin position="1"/>
        <end position="31"/>
    </location>
</feature>
<protein>
    <submittedName>
        <fullName evidence="2">Uncharacterized protein</fullName>
    </submittedName>
</protein>
<gene>
    <name evidence="2" type="ORF">PCOR1329_LOCUS8258</name>
</gene>
<accession>A0ABN9Q6K6</accession>
<dbReference type="EMBL" id="CAUYUJ010002256">
    <property type="protein sequence ID" value="CAK0799959.1"/>
    <property type="molecule type" value="Genomic_DNA"/>
</dbReference>
<reference evidence="2" key="1">
    <citation type="submission" date="2023-10" db="EMBL/GenBank/DDBJ databases">
        <authorList>
            <person name="Chen Y."/>
            <person name="Shah S."/>
            <person name="Dougan E. K."/>
            <person name="Thang M."/>
            <person name="Chan C."/>
        </authorList>
    </citation>
    <scope>NUCLEOTIDE SEQUENCE [LARGE SCALE GENOMIC DNA]</scope>
</reference>
<feature type="non-terminal residue" evidence="2">
    <location>
        <position position="1"/>
    </location>
</feature>
<feature type="compositionally biased region" description="Basic residues" evidence="1">
    <location>
        <begin position="84"/>
        <end position="93"/>
    </location>
</feature>
<feature type="region of interest" description="Disordered" evidence="1">
    <location>
        <begin position="72"/>
        <end position="104"/>
    </location>
</feature>
<evidence type="ECO:0000313" key="3">
    <source>
        <dbReference type="Proteomes" id="UP001189429"/>
    </source>
</evidence>
<comment type="caution">
    <text evidence="2">The sequence shown here is derived from an EMBL/GenBank/DDBJ whole genome shotgun (WGS) entry which is preliminary data.</text>
</comment>
<evidence type="ECO:0000256" key="1">
    <source>
        <dbReference type="SAM" id="MobiDB-lite"/>
    </source>
</evidence>
<proteinExistence type="predicted"/>
<keyword evidence="3" id="KW-1185">Reference proteome</keyword>
<organism evidence="2 3">
    <name type="scientific">Prorocentrum cordatum</name>
    <dbReference type="NCBI Taxonomy" id="2364126"/>
    <lineage>
        <taxon>Eukaryota</taxon>
        <taxon>Sar</taxon>
        <taxon>Alveolata</taxon>
        <taxon>Dinophyceae</taxon>
        <taxon>Prorocentrales</taxon>
        <taxon>Prorocentraceae</taxon>
        <taxon>Prorocentrum</taxon>
    </lineage>
</organism>
<name>A0ABN9Q6K6_9DINO</name>
<evidence type="ECO:0000313" key="2">
    <source>
        <dbReference type="EMBL" id="CAK0799959.1"/>
    </source>
</evidence>
<dbReference type="Proteomes" id="UP001189429">
    <property type="component" value="Unassembled WGS sequence"/>
</dbReference>
<feature type="non-terminal residue" evidence="2">
    <location>
        <position position="104"/>
    </location>
</feature>